<proteinExistence type="inferred from homology"/>
<name>A0A0F7SNW3_PHARH</name>
<dbReference type="HAMAP" id="MF_00795">
    <property type="entry name" value="CutC"/>
    <property type="match status" value="1"/>
</dbReference>
<dbReference type="SUPFAM" id="SSF110395">
    <property type="entry name" value="CutC-like"/>
    <property type="match status" value="1"/>
</dbReference>
<sequence length="279" mass="30477">MTHKKILLEVCVDSFDSAKTAVDNGADRLEICGSLCQGGGTTPSVALVNMIQSELPKLPLMIMIRPRPGDFVYSESEVRLMKAEIATFRRLRVMGVVFGCLKPDGMIDELVTSELAACAGPLEVTFHRAFDMINYPSADGPLLWATSALCVLDTIPKITRVLTSGLQPTFPSSLSYIKSIIDQSVSLSKHSASSCPRRPLTILPGSGISAASILAHPEFCQLLREGMFPEIHASCSSWVDGPMCMKARKEGMGMGRWERWKVMPARVRELREVLDGCVS</sequence>
<dbReference type="AlphaFoldDB" id="A0A0F7SNW3"/>
<comment type="similarity">
    <text evidence="1">Belongs to the CutC family.</text>
</comment>
<dbReference type="Pfam" id="PF03932">
    <property type="entry name" value="CutC"/>
    <property type="match status" value="1"/>
</dbReference>
<dbReference type="PANTHER" id="PTHR12598">
    <property type="entry name" value="COPPER HOMEOSTASIS PROTEIN CUTC"/>
    <property type="match status" value="1"/>
</dbReference>
<dbReference type="InterPro" id="IPR036822">
    <property type="entry name" value="CutC-like_dom_sf"/>
</dbReference>
<dbReference type="PANTHER" id="PTHR12598:SF0">
    <property type="entry name" value="COPPER HOMEOSTASIS PROTEIN CUTC HOMOLOG"/>
    <property type="match status" value="1"/>
</dbReference>
<dbReference type="Gene3D" id="3.20.20.380">
    <property type="entry name" value="Copper homeostasis (CutC) domain"/>
    <property type="match status" value="1"/>
</dbReference>
<evidence type="ECO:0000313" key="3">
    <source>
        <dbReference type="EMBL" id="CED83101.1"/>
    </source>
</evidence>
<protein>
    <recommendedName>
        <fullName evidence="2">Copper homeostasis protein cutC homolog</fullName>
    </recommendedName>
</protein>
<dbReference type="InterPro" id="IPR005627">
    <property type="entry name" value="CutC-like"/>
</dbReference>
<evidence type="ECO:0000256" key="1">
    <source>
        <dbReference type="ARBA" id="ARBA00007768"/>
    </source>
</evidence>
<dbReference type="GO" id="GO:0005507">
    <property type="term" value="F:copper ion binding"/>
    <property type="evidence" value="ECO:0007669"/>
    <property type="project" value="TreeGrafter"/>
</dbReference>
<reference evidence="3" key="1">
    <citation type="submission" date="2014-08" db="EMBL/GenBank/DDBJ databases">
        <authorList>
            <person name="Sharma Rahul"/>
            <person name="Thines Marco"/>
        </authorList>
    </citation>
    <scope>NUCLEOTIDE SEQUENCE</scope>
</reference>
<organism evidence="3">
    <name type="scientific">Phaffia rhodozyma</name>
    <name type="common">Yeast</name>
    <name type="synonym">Xanthophyllomyces dendrorhous</name>
    <dbReference type="NCBI Taxonomy" id="264483"/>
    <lineage>
        <taxon>Eukaryota</taxon>
        <taxon>Fungi</taxon>
        <taxon>Dikarya</taxon>
        <taxon>Basidiomycota</taxon>
        <taxon>Agaricomycotina</taxon>
        <taxon>Tremellomycetes</taxon>
        <taxon>Cystofilobasidiales</taxon>
        <taxon>Mrakiaceae</taxon>
        <taxon>Phaffia</taxon>
    </lineage>
</organism>
<dbReference type="EMBL" id="LN483142">
    <property type="protein sequence ID" value="CED83101.1"/>
    <property type="molecule type" value="Genomic_DNA"/>
</dbReference>
<accession>A0A0F7SNW3</accession>
<evidence type="ECO:0000256" key="2">
    <source>
        <dbReference type="ARBA" id="ARBA00019014"/>
    </source>
</evidence>